<sequence length="50" mass="5732">MKEEIALTILARIFNGSYSVRELIRTTGYSPNTVVSYLKELESRGLIIRE</sequence>
<evidence type="ECO:0000313" key="2">
    <source>
        <dbReference type="Proteomes" id="UP000716004"/>
    </source>
</evidence>
<reference evidence="1" key="1">
    <citation type="submission" date="2021-04" db="EMBL/GenBank/DDBJ databases">
        <title>Genomic insights into ecological role and evolution of a novel Thermoplasmata order Candidatus Sysuiplasmatales.</title>
        <authorList>
            <person name="Yuan Y."/>
        </authorList>
    </citation>
    <scope>NUCLEOTIDE SEQUENCE</scope>
    <source>
        <strain evidence="1">YP2-bin.285</strain>
    </source>
</reference>
<proteinExistence type="predicted"/>
<dbReference type="Proteomes" id="UP000716004">
    <property type="component" value="Unassembled WGS sequence"/>
</dbReference>
<dbReference type="EMBL" id="JAGVSJ010000044">
    <property type="protein sequence ID" value="MBX8632647.1"/>
    <property type="molecule type" value="Genomic_DNA"/>
</dbReference>
<name>A0A8J7YL36_9ARCH</name>
<organism evidence="1 2">
    <name type="scientific">Candidatus Sysuiplasma superficiale</name>
    <dbReference type="NCBI Taxonomy" id="2823368"/>
    <lineage>
        <taxon>Archaea</taxon>
        <taxon>Methanobacteriati</taxon>
        <taxon>Thermoplasmatota</taxon>
        <taxon>Thermoplasmata</taxon>
        <taxon>Candidatus Sysuiplasmatales</taxon>
        <taxon>Candidatus Sysuiplasmataceae</taxon>
        <taxon>Candidatus Sysuiplasma</taxon>
    </lineage>
</organism>
<dbReference type="Pfam" id="PF13412">
    <property type="entry name" value="HTH_24"/>
    <property type="match status" value="1"/>
</dbReference>
<dbReference type="Gene3D" id="1.10.10.10">
    <property type="entry name" value="Winged helix-like DNA-binding domain superfamily/Winged helix DNA-binding domain"/>
    <property type="match status" value="1"/>
</dbReference>
<gene>
    <name evidence="1" type="ORF">J9259_09085</name>
</gene>
<protein>
    <submittedName>
        <fullName evidence="1">Winged helix-turn-helix transcriptional regulator</fullName>
    </submittedName>
</protein>
<dbReference type="InterPro" id="IPR036388">
    <property type="entry name" value="WH-like_DNA-bd_sf"/>
</dbReference>
<comment type="caution">
    <text evidence="1">The sequence shown here is derived from an EMBL/GenBank/DDBJ whole genome shotgun (WGS) entry which is preliminary data.</text>
</comment>
<feature type="non-terminal residue" evidence="1">
    <location>
        <position position="50"/>
    </location>
</feature>
<evidence type="ECO:0000313" key="1">
    <source>
        <dbReference type="EMBL" id="MBX8632647.1"/>
    </source>
</evidence>
<accession>A0A8J7YL36</accession>
<dbReference type="InterPro" id="IPR036390">
    <property type="entry name" value="WH_DNA-bd_sf"/>
</dbReference>
<dbReference type="SUPFAM" id="SSF46785">
    <property type="entry name" value="Winged helix' DNA-binding domain"/>
    <property type="match status" value="1"/>
</dbReference>
<dbReference type="AlphaFoldDB" id="A0A8J7YL36"/>